<keyword evidence="2" id="KW-0418">Kinase</keyword>
<dbReference type="AlphaFoldDB" id="A0A5A7QMY2"/>
<reference evidence="3" key="1">
    <citation type="journal article" date="2019" name="Curr. Biol.">
        <title>Genome Sequence of Striga asiatica Provides Insight into the Evolution of Plant Parasitism.</title>
        <authorList>
            <person name="Yoshida S."/>
            <person name="Kim S."/>
            <person name="Wafula E.K."/>
            <person name="Tanskanen J."/>
            <person name="Kim Y.M."/>
            <person name="Honaas L."/>
            <person name="Yang Z."/>
            <person name="Spallek T."/>
            <person name="Conn C.E."/>
            <person name="Ichihashi Y."/>
            <person name="Cheong K."/>
            <person name="Cui S."/>
            <person name="Der J.P."/>
            <person name="Gundlach H."/>
            <person name="Jiao Y."/>
            <person name="Hori C."/>
            <person name="Ishida J.K."/>
            <person name="Kasahara H."/>
            <person name="Kiba T."/>
            <person name="Kim M.S."/>
            <person name="Koo N."/>
            <person name="Laohavisit A."/>
            <person name="Lee Y.H."/>
            <person name="Lumba S."/>
            <person name="McCourt P."/>
            <person name="Mortimer J.C."/>
            <person name="Mutuku J.M."/>
            <person name="Nomura T."/>
            <person name="Sasaki-Sekimoto Y."/>
            <person name="Seto Y."/>
            <person name="Wang Y."/>
            <person name="Wakatake T."/>
            <person name="Sakakibara H."/>
            <person name="Demura T."/>
            <person name="Yamaguchi S."/>
            <person name="Yoneyama K."/>
            <person name="Manabe R.I."/>
            <person name="Nelson D.C."/>
            <person name="Schulman A.H."/>
            <person name="Timko M.P."/>
            <person name="dePamphilis C.W."/>
            <person name="Choi D."/>
            <person name="Shirasu K."/>
        </authorList>
    </citation>
    <scope>NUCLEOTIDE SEQUENCE [LARGE SCALE GENOMIC DNA]</scope>
    <source>
        <strain evidence="3">cv. UVA1</strain>
    </source>
</reference>
<keyword evidence="2" id="KW-0808">Transferase</keyword>
<proteinExistence type="predicted"/>
<keyword evidence="3" id="KW-1185">Reference proteome</keyword>
<dbReference type="GO" id="GO:0016301">
    <property type="term" value="F:kinase activity"/>
    <property type="evidence" value="ECO:0007669"/>
    <property type="project" value="UniProtKB-KW"/>
</dbReference>
<sequence>MTNNCGGVGTYNTTALREIDTKPDKICRSRSHIAANKADLGRFSGGLQSESVVGSLQDLVPPSLRRAELRHASACCVRPLEIEPPNLRPSLPSTKREERRPPKRQCFHRSATIGSFRSSKIQLSVV</sequence>
<gene>
    <name evidence="2" type="ORF">STAS_23234</name>
</gene>
<evidence type="ECO:0000256" key="1">
    <source>
        <dbReference type="SAM" id="MobiDB-lite"/>
    </source>
</evidence>
<comment type="caution">
    <text evidence="2">The sequence shown here is derived from an EMBL/GenBank/DDBJ whole genome shotgun (WGS) entry which is preliminary data.</text>
</comment>
<protein>
    <submittedName>
        <fullName evidence="2">Protein kinase protein with tetratricopeptiderepeat domain</fullName>
    </submittedName>
</protein>
<feature type="region of interest" description="Disordered" evidence="1">
    <location>
        <begin position="84"/>
        <end position="109"/>
    </location>
</feature>
<dbReference type="Proteomes" id="UP000325081">
    <property type="component" value="Unassembled WGS sequence"/>
</dbReference>
<evidence type="ECO:0000313" key="2">
    <source>
        <dbReference type="EMBL" id="GER46192.1"/>
    </source>
</evidence>
<organism evidence="2 3">
    <name type="scientific">Striga asiatica</name>
    <name type="common">Asiatic witchweed</name>
    <name type="synonym">Buchnera asiatica</name>
    <dbReference type="NCBI Taxonomy" id="4170"/>
    <lineage>
        <taxon>Eukaryota</taxon>
        <taxon>Viridiplantae</taxon>
        <taxon>Streptophyta</taxon>
        <taxon>Embryophyta</taxon>
        <taxon>Tracheophyta</taxon>
        <taxon>Spermatophyta</taxon>
        <taxon>Magnoliopsida</taxon>
        <taxon>eudicotyledons</taxon>
        <taxon>Gunneridae</taxon>
        <taxon>Pentapetalae</taxon>
        <taxon>asterids</taxon>
        <taxon>lamiids</taxon>
        <taxon>Lamiales</taxon>
        <taxon>Orobanchaceae</taxon>
        <taxon>Buchnereae</taxon>
        <taxon>Striga</taxon>
    </lineage>
</organism>
<accession>A0A5A7QMY2</accession>
<evidence type="ECO:0000313" key="3">
    <source>
        <dbReference type="Proteomes" id="UP000325081"/>
    </source>
</evidence>
<dbReference type="EMBL" id="BKCP01007438">
    <property type="protein sequence ID" value="GER46192.1"/>
    <property type="molecule type" value="Genomic_DNA"/>
</dbReference>
<name>A0A5A7QMY2_STRAF</name>